<reference evidence="19" key="1">
    <citation type="submission" date="2011-08" db="EMBL/GenBank/DDBJ databases">
        <title>The draft genome of Latimeria chalumnae.</title>
        <authorList>
            <person name="Di Palma F."/>
            <person name="Alfoldi J."/>
            <person name="Johnson J."/>
            <person name="Berlin A."/>
            <person name="Gnerre S."/>
            <person name="Jaffe D."/>
            <person name="MacCallum I."/>
            <person name="Young S."/>
            <person name="Walker B.J."/>
            <person name="Lander E."/>
            <person name="Lindblad-Toh K."/>
        </authorList>
    </citation>
    <scope>NUCLEOTIDE SEQUENCE [LARGE SCALE GENOMIC DNA]</scope>
    <source>
        <strain evidence="19">Wild caught</strain>
    </source>
</reference>
<feature type="compositionally biased region" description="Polar residues" evidence="16">
    <location>
        <begin position="419"/>
        <end position="435"/>
    </location>
</feature>
<dbReference type="Ensembl" id="ENSLACT00000008065.1">
    <property type="protein sequence ID" value="ENSLACP00000007999.1"/>
    <property type="gene ID" value="ENSLACG00000007080.1"/>
</dbReference>
<feature type="region of interest" description="Disordered" evidence="16">
    <location>
        <begin position="847"/>
        <end position="1044"/>
    </location>
</feature>
<feature type="region of interest" description="Disordered" evidence="16">
    <location>
        <begin position="1269"/>
        <end position="1314"/>
    </location>
</feature>
<dbReference type="EMBL" id="AFYH01213456">
    <property type="status" value="NOT_ANNOTATED_CDS"/>
    <property type="molecule type" value="Genomic_DNA"/>
</dbReference>
<keyword evidence="8" id="KW-0223">Dioxygenase</keyword>
<feature type="compositionally biased region" description="Basic and acidic residues" evidence="16">
    <location>
        <begin position="930"/>
        <end position="973"/>
    </location>
</feature>
<dbReference type="HOGENOM" id="CLU_001909_0_0_1"/>
<feature type="compositionally biased region" description="Basic and acidic residues" evidence="16">
    <location>
        <begin position="905"/>
        <end position="919"/>
    </location>
</feature>
<keyword evidence="9" id="KW-0560">Oxidoreductase</keyword>
<dbReference type="GO" id="GO:0031490">
    <property type="term" value="F:chromatin DNA binding"/>
    <property type="evidence" value="ECO:0007669"/>
    <property type="project" value="TreeGrafter"/>
</dbReference>
<evidence type="ECO:0000256" key="9">
    <source>
        <dbReference type="ARBA" id="ARBA00023002"/>
    </source>
</evidence>
<comment type="cofactor">
    <cofactor evidence="1">
        <name>Fe(2+)</name>
        <dbReference type="ChEBI" id="CHEBI:29033"/>
    </cofactor>
</comment>
<dbReference type="GO" id="GO:0000978">
    <property type="term" value="F:RNA polymerase II cis-regulatory region sequence-specific DNA binding"/>
    <property type="evidence" value="ECO:0007669"/>
    <property type="project" value="TreeGrafter"/>
</dbReference>
<dbReference type="eggNOG" id="KOG1124">
    <property type="taxonomic scope" value="Eukaryota"/>
</dbReference>
<keyword evidence="4" id="KW-0597">Phosphoprotein</keyword>
<keyword evidence="11" id="KW-0539">Nucleus</keyword>
<evidence type="ECO:0000256" key="10">
    <source>
        <dbReference type="ARBA" id="ARBA00023004"/>
    </source>
</evidence>
<feature type="region of interest" description="Disordered" evidence="16">
    <location>
        <begin position="189"/>
        <end position="263"/>
    </location>
</feature>
<evidence type="ECO:0000256" key="12">
    <source>
        <dbReference type="ARBA" id="ARBA00034483"/>
    </source>
</evidence>
<evidence type="ECO:0000256" key="5">
    <source>
        <dbReference type="ARBA" id="ARBA00022723"/>
    </source>
</evidence>
<proteinExistence type="inferred from homology"/>
<feature type="compositionally biased region" description="Low complexity" evidence="16">
    <location>
        <begin position="1289"/>
        <end position="1305"/>
    </location>
</feature>
<dbReference type="GO" id="GO:0007507">
    <property type="term" value="P:heart development"/>
    <property type="evidence" value="ECO:0007669"/>
    <property type="project" value="TreeGrafter"/>
</dbReference>
<feature type="compositionally biased region" description="Basic and acidic residues" evidence="16">
    <location>
        <begin position="1019"/>
        <end position="1031"/>
    </location>
</feature>
<keyword evidence="7" id="KW-0156">Chromatin regulator</keyword>
<dbReference type="InterPro" id="IPR019734">
    <property type="entry name" value="TPR_rpt"/>
</dbReference>
<dbReference type="EMBL" id="AFYH01213455">
    <property type="status" value="NOT_ANNOTATED_CDS"/>
    <property type="molecule type" value="Genomic_DNA"/>
</dbReference>
<evidence type="ECO:0000256" key="13">
    <source>
        <dbReference type="ARBA" id="ARBA00034525"/>
    </source>
</evidence>
<feature type="compositionally biased region" description="Basic residues" evidence="16">
    <location>
        <begin position="974"/>
        <end position="983"/>
    </location>
</feature>
<dbReference type="SUPFAM" id="SSF51197">
    <property type="entry name" value="Clavaminate synthase-like"/>
    <property type="match status" value="1"/>
</dbReference>
<dbReference type="InterPro" id="IPR048560">
    <property type="entry name" value="KDM6A_B-like_GATAL"/>
</dbReference>
<name>H3AEC8_LATCH</name>
<dbReference type="Gene3D" id="2.60.120.650">
    <property type="entry name" value="Cupin"/>
    <property type="match status" value="1"/>
</dbReference>
<dbReference type="InterPro" id="IPR048562">
    <property type="entry name" value="KDM6A_B-like_C-hel"/>
</dbReference>
<evidence type="ECO:0000313" key="19">
    <source>
        <dbReference type="Proteomes" id="UP000008672"/>
    </source>
</evidence>
<feature type="compositionally biased region" description="Basic and acidic residues" evidence="16">
    <location>
        <begin position="742"/>
        <end position="751"/>
    </location>
</feature>
<feature type="compositionally biased region" description="Low complexity" evidence="16">
    <location>
        <begin position="317"/>
        <end position="328"/>
    </location>
</feature>
<dbReference type="PANTHER" id="PTHR14017">
    <property type="entry name" value="LYSINE-SPECIFIC DEMETHYLASE"/>
    <property type="match status" value="1"/>
</dbReference>
<accession>H3AEC8</accession>
<keyword evidence="19" id="KW-1185">Reference proteome</keyword>
<dbReference type="EMBL" id="AFYH01213453">
    <property type="status" value="NOT_ANNOTATED_CDS"/>
    <property type="molecule type" value="Genomic_DNA"/>
</dbReference>
<dbReference type="Pfam" id="PF21322">
    <property type="entry name" value="KDM6_C-hel"/>
    <property type="match status" value="1"/>
</dbReference>
<keyword evidence="10" id="KW-0408">Iron</keyword>
<evidence type="ECO:0000256" key="16">
    <source>
        <dbReference type="SAM" id="MobiDB-lite"/>
    </source>
</evidence>
<evidence type="ECO:0000256" key="3">
    <source>
        <dbReference type="ARBA" id="ARBA00004123"/>
    </source>
</evidence>
<feature type="compositionally biased region" description="Polar residues" evidence="16">
    <location>
        <begin position="847"/>
        <end position="857"/>
    </location>
</feature>
<feature type="region of interest" description="Disordered" evidence="16">
    <location>
        <begin position="486"/>
        <end position="663"/>
    </location>
</feature>
<feature type="region of interest" description="Disordered" evidence="16">
    <location>
        <begin position="708"/>
        <end position="807"/>
    </location>
</feature>
<feature type="region of interest" description="Disordered" evidence="16">
    <location>
        <begin position="412"/>
        <end position="461"/>
    </location>
</feature>
<organism evidence="18 19">
    <name type="scientific">Latimeria chalumnae</name>
    <name type="common">Coelacanth</name>
    <dbReference type="NCBI Taxonomy" id="7897"/>
    <lineage>
        <taxon>Eukaryota</taxon>
        <taxon>Metazoa</taxon>
        <taxon>Chordata</taxon>
        <taxon>Craniata</taxon>
        <taxon>Vertebrata</taxon>
        <taxon>Euteleostomi</taxon>
        <taxon>Coelacanthiformes</taxon>
        <taxon>Coelacanthidae</taxon>
        <taxon>Latimeria</taxon>
    </lineage>
</organism>
<keyword evidence="15" id="KW-0802">TPR repeat</keyword>
<reference evidence="18" key="2">
    <citation type="submission" date="2025-08" db="UniProtKB">
        <authorList>
            <consortium name="Ensembl"/>
        </authorList>
    </citation>
    <scope>IDENTIFICATION</scope>
</reference>
<evidence type="ECO:0000259" key="17">
    <source>
        <dbReference type="PROSITE" id="PS51184"/>
    </source>
</evidence>
<feature type="compositionally biased region" description="Polar residues" evidence="16">
    <location>
        <begin position="583"/>
        <end position="617"/>
    </location>
</feature>
<dbReference type="InParanoid" id="H3AEC8"/>
<dbReference type="EMBL" id="AFYH01213452">
    <property type="status" value="NOT_ANNOTATED_CDS"/>
    <property type="molecule type" value="Genomic_DNA"/>
</dbReference>
<dbReference type="FunFam" id="1.20.58.1370:FF:000001">
    <property type="entry name" value="lysine-specific demethylase 6A isoform X2"/>
    <property type="match status" value="1"/>
</dbReference>
<feature type="compositionally biased region" description="Basic and acidic residues" evidence="16">
    <location>
        <begin position="758"/>
        <end position="774"/>
    </location>
</feature>
<comment type="cofactor">
    <cofactor evidence="2">
        <name>L-ascorbate</name>
        <dbReference type="ChEBI" id="CHEBI:38290"/>
    </cofactor>
</comment>
<dbReference type="STRING" id="7897.ENSLACP00000007999"/>
<evidence type="ECO:0000313" key="18">
    <source>
        <dbReference type="Ensembl" id="ENSLACP00000007999.1"/>
    </source>
</evidence>
<dbReference type="PROSITE" id="PS51184">
    <property type="entry name" value="JMJC"/>
    <property type="match status" value="1"/>
</dbReference>
<dbReference type="PROSITE" id="PS50005">
    <property type="entry name" value="TPR"/>
    <property type="match status" value="1"/>
</dbReference>
<dbReference type="SMART" id="SM00558">
    <property type="entry name" value="JmjC"/>
    <property type="match status" value="1"/>
</dbReference>
<dbReference type="EMBL" id="AFYH01213454">
    <property type="status" value="NOT_ANNOTATED_CDS"/>
    <property type="molecule type" value="Genomic_DNA"/>
</dbReference>
<dbReference type="GO" id="GO:0010468">
    <property type="term" value="P:regulation of gene expression"/>
    <property type="evidence" value="ECO:0007669"/>
    <property type="project" value="TreeGrafter"/>
</dbReference>
<evidence type="ECO:0000256" key="2">
    <source>
        <dbReference type="ARBA" id="ARBA00001961"/>
    </source>
</evidence>
<feature type="domain" description="JmjC" evidence="17">
    <location>
        <begin position="1331"/>
        <end position="1494"/>
    </location>
</feature>
<dbReference type="EMBL" id="AFYH01213457">
    <property type="status" value="NOT_ANNOTATED_CDS"/>
    <property type="molecule type" value="Genomic_DNA"/>
</dbReference>
<dbReference type="InterPro" id="IPR046941">
    <property type="entry name" value="KDM6_GATAL_sf"/>
</dbReference>
<dbReference type="Pfam" id="PF02373">
    <property type="entry name" value="JmjC"/>
    <property type="match status" value="1"/>
</dbReference>
<keyword evidence="6" id="KW-0862">Zinc</keyword>
<dbReference type="OMA" id="LHGDVWG"/>
<comment type="subcellular location">
    <subcellularLocation>
        <location evidence="3">Nucleus</location>
    </subcellularLocation>
</comment>
<dbReference type="InterPro" id="IPR003347">
    <property type="entry name" value="JmjC_dom"/>
</dbReference>
<dbReference type="eggNOG" id="KOG1246">
    <property type="taxonomic scope" value="Eukaryota"/>
</dbReference>
<feature type="compositionally biased region" description="Basic and acidic residues" evidence="16">
    <location>
        <begin position="508"/>
        <end position="520"/>
    </location>
</feature>
<evidence type="ECO:0000256" key="7">
    <source>
        <dbReference type="ARBA" id="ARBA00022853"/>
    </source>
</evidence>
<dbReference type="GO" id="GO:0071558">
    <property type="term" value="F:histone H3K27me2/H3K27me3 demethylase activity"/>
    <property type="evidence" value="ECO:0007669"/>
    <property type="project" value="UniProtKB-EC"/>
</dbReference>
<dbReference type="PANTHER" id="PTHR14017:SF5">
    <property type="entry name" value="LYSINE-SPECIFIC DEMETHYLASE 6B"/>
    <property type="match status" value="1"/>
</dbReference>
<dbReference type="InterPro" id="IPR051630">
    <property type="entry name" value="Corepressor-Demethylase"/>
</dbReference>
<evidence type="ECO:0000256" key="14">
    <source>
        <dbReference type="ARBA" id="ARBA00048695"/>
    </source>
</evidence>
<evidence type="ECO:0000256" key="1">
    <source>
        <dbReference type="ARBA" id="ARBA00001954"/>
    </source>
</evidence>
<evidence type="ECO:0000256" key="6">
    <source>
        <dbReference type="ARBA" id="ARBA00022833"/>
    </source>
</evidence>
<protein>
    <recommendedName>
        <fullName evidence="13">[histone H3]-trimethyl-L-lysine(27) demethylase</fullName>
        <ecNumber evidence="13">1.14.11.68</ecNumber>
    </recommendedName>
</protein>
<feature type="repeat" description="TPR" evidence="15">
    <location>
        <begin position="104"/>
        <end position="137"/>
    </location>
</feature>
<feature type="compositionally biased region" description="Basic and acidic residues" evidence="16">
    <location>
        <begin position="291"/>
        <end position="311"/>
    </location>
</feature>
<feature type="region of interest" description="Disordered" evidence="16">
    <location>
        <begin position="287"/>
        <end position="369"/>
    </location>
</feature>
<comment type="similarity">
    <text evidence="12">Belongs to the UTX family.</text>
</comment>
<dbReference type="Gene3D" id="2.10.110.20">
    <property type="match status" value="1"/>
</dbReference>
<dbReference type="FunCoup" id="H3AEC8">
    <property type="interactions" value="1278"/>
</dbReference>
<reference evidence="18" key="3">
    <citation type="submission" date="2025-09" db="UniProtKB">
        <authorList>
            <consortium name="Ensembl"/>
        </authorList>
    </citation>
    <scope>IDENTIFICATION</scope>
</reference>
<dbReference type="Bgee" id="ENSLACG00000007080">
    <property type="expression patterns" value="Expressed in pectoral fin and 6 other cell types or tissues"/>
</dbReference>
<feature type="compositionally biased region" description="Basic and acidic residues" evidence="16">
    <location>
        <begin position="860"/>
        <end position="884"/>
    </location>
</feature>
<dbReference type="GeneTree" id="ENSGT00940000160414"/>
<gene>
    <name evidence="18" type="primary">KDM6B</name>
</gene>
<dbReference type="Pfam" id="PF21326">
    <property type="entry name" value="KDM6_GATAL"/>
    <property type="match status" value="1"/>
</dbReference>
<dbReference type="FunFam" id="2.10.110.20:FF:000001">
    <property type="entry name" value="lysine-specific demethylase 6A isoform X2"/>
    <property type="match status" value="1"/>
</dbReference>
<evidence type="ECO:0000256" key="15">
    <source>
        <dbReference type="PROSITE-ProRule" id="PRU00339"/>
    </source>
</evidence>
<sequence length="1638" mass="181485">MHHTAEPFGGRSTREAFPLDSLTRAGGWNSAHTQPWLPTTRCSASIGQSPLPTHLSPLHMNSIGNLNRPYYNTSFGSSNPRPLHNKLEAIHGCVQALIQDQLQPPVWERLGHIYESEQEFDDAIWCFQNAVRHQGAYGSYGELNARISQLQQTRVWHLHSGSPHRPKLLPPLQEVWNLIEQEQKRNFPTKGNCQLKRPAAPPDASVVQPAPPVHHMGPPSHAEEDPSPQKRRRNTSPNQVVITGGGQGRGGVLPNPMGNSRMQQASIPSISHHTLYQLPKPDLWNPVHNGSWEHGRKNRAPENKQEQRKQMPDAFSYKKPPSSSSAPYNTNHHGHCTAPSLLLPVRSTLAPPQKEGKGCPPSMGSDLREGGRVQRSQMDSIASPANNIACVPYPQRRPVNGIPHSVPAASEIWKKHQHASSTSQPHPRFTNSGCYQNARLEASSQDQKGPSERGSLVQPQVPLLPRAPAIATTAPEACSIAYTTHVTTSNSKEPADGKSSDPLSDILFGKEEPLGKRDPLPNHCETPASAGGVGSSGEHEPSSQETNPDTSKMPPEPESYNPSIEENFTPRAPSPQKEKKGTESQCIRTSLDSQTPHFSHQNTSGNFRHSEEISSLMQAPILPKDVSDSGLMEGPGIPEALKQHAGGPSENQGTPKLRQPGCHSVQKLFDFTGKQQADQFDEPSELSKILPDGLENIMRMLDESIKKEDELLKQNSGDAGSRQPGPSGTLEAAYFPGSSEEGGSRCKESSVHKTSFAGKERSAYPEAAVKKKQEAGAVPQPHCEETKEKKPRVAPPQNTGGILKSLASVLEGHKHSYRGGTNSKPAAISSQYLSGANSHTLASCFTSARDSWKSAPTVTHPEKNNKEGKSDADSTRSKDRRSEVSKASAACEKGKLKVSVTSVPGDRRSEVRDQVDRKLKVSLTSVSSDKGSESRDPVDNASWKSKETEGFEKKETEKLRVKQSNRKEVSKSRNREHKKHKKSSRESSSGSSKRHRDGKSHKEQSRQVLGNLDLQSEEIQSREKSKAEQPKPAKPASGPVEHRKLEPALREEAQLGAGKELGCSVEPSDLLKLRSFTEGPPKELKIRLIKVESGNRETFIASEVEEKKIAMSDLTIKNSASDIIRACKSVKVKGKFKESYLLSSFSVKPQVMTEEILPREKLSPPTPSIYLESKRDAFSPVLLQFCTDPKNPITVIRGLAGSLRLNLGLFSTKTLVEANGDHCVEVRTQVQQPSNENWDITGMKQVWPCESSRSHTTIAKYAQYQASSFQESLQEEKDSEDEEAEEQESTTTIAATAAAPATETDPSVGSDQKPHQIIKFGTNIDLSDPKRWKPQLQELLKLPAFMRVTSNGNMLSHVGHTILGMNTVQLYMKVPGSRTPGHQENNNFCSVNINIGPGDCEWFAVHEHYWETISEFCEKHNVDYLTGSWWPVLEDLYKANIPVYRFIQRPGDLVWINAGTVHWVQAIGWCNNIAWNVGPLTAYQYQLALERYEWNEVKNVKSIVPMIHVSWNVARTVKITDPDLHKMIKHCLMQSVKHCQILRDSLLCFGKKITYQSRVKDEPAYYCNECDVEVFNILFVTSESGNRKMYVVHCEDCARKRSPSLHNVVVLEQYKMEELMQTYDNFNLVSNGGARTGV</sequence>
<feature type="compositionally biased region" description="Acidic residues" evidence="16">
    <location>
        <begin position="1277"/>
        <end position="1288"/>
    </location>
</feature>
<keyword evidence="5" id="KW-0479">Metal-binding</keyword>
<comment type="catalytic activity">
    <reaction evidence="14">
        <text>N(6),N(6),N(6)-trimethyl-L-lysyl(27)-[histone H3] + 2 2-oxoglutarate + 2 O2 = N(6)-methyl-L-lysyl(27)-[histone H3] + 2 formaldehyde + 2 succinate + 2 CO2</text>
        <dbReference type="Rhea" id="RHEA:60224"/>
        <dbReference type="Rhea" id="RHEA-COMP:15535"/>
        <dbReference type="Rhea" id="RHEA-COMP:15544"/>
        <dbReference type="ChEBI" id="CHEBI:15379"/>
        <dbReference type="ChEBI" id="CHEBI:16526"/>
        <dbReference type="ChEBI" id="CHEBI:16810"/>
        <dbReference type="ChEBI" id="CHEBI:16842"/>
        <dbReference type="ChEBI" id="CHEBI:30031"/>
        <dbReference type="ChEBI" id="CHEBI:61929"/>
        <dbReference type="ChEBI" id="CHEBI:61961"/>
        <dbReference type="EC" id="1.14.11.68"/>
    </reaction>
</comment>
<evidence type="ECO:0000256" key="11">
    <source>
        <dbReference type="ARBA" id="ARBA00023242"/>
    </source>
</evidence>
<dbReference type="GO" id="GO:0044666">
    <property type="term" value="C:MLL3/4 complex"/>
    <property type="evidence" value="ECO:0007669"/>
    <property type="project" value="TreeGrafter"/>
</dbReference>
<dbReference type="EC" id="1.14.11.68" evidence="13"/>
<evidence type="ECO:0000256" key="8">
    <source>
        <dbReference type="ARBA" id="ARBA00022964"/>
    </source>
</evidence>
<evidence type="ECO:0000256" key="4">
    <source>
        <dbReference type="ARBA" id="ARBA00022553"/>
    </source>
</evidence>
<dbReference type="GO" id="GO:0046872">
    <property type="term" value="F:metal ion binding"/>
    <property type="evidence" value="ECO:0007669"/>
    <property type="project" value="UniProtKB-KW"/>
</dbReference>
<dbReference type="Gene3D" id="1.20.58.1370">
    <property type="match status" value="1"/>
</dbReference>
<dbReference type="Proteomes" id="UP000008672">
    <property type="component" value="Unassembled WGS sequence"/>
</dbReference>